<dbReference type="Pfam" id="PF16640">
    <property type="entry name" value="Big_3_5"/>
    <property type="match status" value="3"/>
</dbReference>
<feature type="domain" description="Bacterial Ig-like" evidence="3">
    <location>
        <begin position="48"/>
        <end position="139"/>
    </location>
</feature>
<keyword evidence="1 2" id="KW-0732">Signal</keyword>
<keyword evidence="5" id="KW-0401">Integrin</keyword>
<evidence type="ECO:0000259" key="3">
    <source>
        <dbReference type="Pfam" id="PF16640"/>
    </source>
</evidence>
<dbReference type="Pfam" id="PF01839">
    <property type="entry name" value="FG-GAP"/>
    <property type="match status" value="1"/>
</dbReference>
<dbReference type="InterPro" id="IPR032109">
    <property type="entry name" value="Big_3_5"/>
</dbReference>
<dbReference type="OrthoDB" id="106462at2"/>
<dbReference type="Pfam" id="PF13517">
    <property type="entry name" value="FG-GAP_3"/>
    <property type="match status" value="3"/>
</dbReference>
<dbReference type="InterPro" id="IPR041286">
    <property type="entry name" value="MBG_2"/>
</dbReference>
<dbReference type="STRING" id="204669.Acid345_4018"/>
<dbReference type="KEGG" id="aba:Acid345_4018"/>
<evidence type="ECO:0000259" key="4">
    <source>
        <dbReference type="Pfam" id="PF18676"/>
    </source>
</evidence>
<evidence type="ECO:0000313" key="5">
    <source>
        <dbReference type="EMBL" id="ABF43018.1"/>
    </source>
</evidence>
<dbReference type="InterPro" id="IPR013517">
    <property type="entry name" value="FG-GAP"/>
</dbReference>
<dbReference type="RefSeq" id="WP_011524817.1">
    <property type="nucleotide sequence ID" value="NC_008009.1"/>
</dbReference>
<dbReference type="EMBL" id="CP000360">
    <property type="protein sequence ID" value="ABF43018.1"/>
    <property type="molecule type" value="Genomic_DNA"/>
</dbReference>
<dbReference type="SUPFAM" id="SSF69318">
    <property type="entry name" value="Integrin alpha N-terminal domain"/>
    <property type="match status" value="2"/>
</dbReference>
<dbReference type="Gene3D" id="2.130.10.130">
    <property type="entry name" value="Integrin alpha, N-terminal"/>
    <property type="match status" value="1"/>
</dbReference>
<dbReference type="Gene3D" id="3.30.160.710">
    <property type="match status" value="3"/>
</dbReference>
<evidence type="ECO:0000256" key="1">
    <source>
        <dbReference type="ARBA" id="ARBA00022729"/>
    </source>
</evidence>
<dbReference type="PANTHER" id="PTHR44103:SF1">
    <property type="entry name" value="PROPROTEIN CONVERTASE P"/>
    <property type="match status" value="1"/>
</dbReference>
<protein>
    <submittedName>
        <fullName evidence="5">Integrin-like protein</fullName>
    </submittedName>
</protein>
<dbReference type="InterPro" id="IPR013783">
    <property type="entry name" value="Ig-like_fold"/>
</dbReference>
<dbReference type="HOGENOM" id="CLU_263562_0_0_0"/>
<feature type="domain" description="MBG" evidence="4">
    <location>
        <begin position="843"/>
        <end position="924"/>
    </location>
</feature>
<dbReference type="eggNOG" id="COG3210">
    <property type="taxonomic scope" value="Bacteria"/>
</dbReference>
<dbReference type="Pfam" id="PF18676">
    <property type="entry name" value="MBG_2"/>
    <property type="match status" value="3"/>
</dbReference>
<evidence type="ECO:0000313" key="6">
    <source>
        <dbReference type="Proteomes" id="UP000002432"/>
    </source>
</evidence>
<feature type="domain" description="Bacterial Ig-like" evidence="3">
    <location>
        <begin position="595"/>
        <end position="679"/>
    </location>
</feature>
<dbReference type="Gene3D" id="2.60.40.10">
    <property type="entry name" value="Immunoglobulins"/>
    <property type="match status" value="3"/>
</dbReference>
<feature type="chain" id="PRO_5004190772" evidence="2">
    <location>
        <begin position="35"/>
        <end position="1275"/>
    </location>
</feature>
<dbReference type="Gene3D" id="2.30.30.100">
    <property type="match status" value="1"/>
</dbReference>
<reference evidence="5 6" key="1">
    <citation type="journal article" date="2009" name="Appl. Environ. Microbiol.">
        <title>Three genomes from the phylum Acidobacteria provide insight into the lifestyles of these microorganisms in soils.</title>
        <authorList>
            <person name="Ward N.L."/>
            <person name="Challacombe J.F."/>
            <person name="Janssen P.H."/>
            <person name="Henrissat B."/>
            <person name="Coutinho P.M."/>
            <person name="Wu M."/>
            <person name="Xie G."/>
            <person name="Haft D.H."/>
            <person name="Sait M."/>
            <person name="Badger J."/>
            <person name="Barabote R.D."/>
            <person name="Bradley B."/>
            <person name="Brettin T.S."/>
            <person name="Brinkac L.M."/>
            <person name="Bruce D."/>
            <person name="Creasy T."/>
            <person name="Daugherty S.C."/>
            <person name="Davidsen T.M."/>
            <person name="DeBoy R.T."/>
            <person name="Detter J.C."/>
            <person name="Dodson R.J."/>
            <person name="Durkin A.S."/>
            <person name="Ganapathy A."/>
            <person name="Gwinn-Giglio M."/>
            <person name="Han C.S."/>
            <person name="Khouri H."/>
            <person name="Kiss H."/>
            <person name="Kothari S.P."/>
            <person name="Madupu R."/>
            <person name="Nelson K.E."/>
            <person name="Nelson W.C."/>
            <person name="Paulsen I."/>
            <person name="Penn K."/>
            <person name="Ren Q."/>
            <person name="Rosovitz M.J."/>
            <person name="Selengut J.D."/>
            <person name="Shrivastava S."/>
            <person name="Sullivan S.A."/>
            <person name="Tapia R."/>
            <person name="Thompson L.S."/>
            <person name="Watkins K.L."/>
            <person name="Yang Q."/>
            <person name="Yu C."/>
            <person name="Zafar N."/>
            <person name="Zhou L."/>
            <person name="Kuske C.R."/>
        </authorList>
    </citation>
    <scope>NUCLEOTIDE SEQUENCE [LARGE SCALE GENOMIC DNA]</scope>
    <source>
        <strain evidence="5 6">Ellin345</strain>
    </source>
</reference>
<dbReference type="Proteomes" id="UP000002432">
    <property type="component" value="Chromosome"/>
</dbReference>
<dbReference type="Gene3D" id="2.40.128.340">
    <property type="match status" value="1"/>
</dbReference>
<feature type="domain" description="MBG" evidence="4">
    <location>
        <begin position="760"/>
        <end position="837"/>
    </location>
</feature>
<dbReference type="GO" id="GO:0007229">
    <property type="term" value="P:integrin-mediated signaling pathway"/>
    <property type="evidence" value="ECO:0007669"/>
    <property type="project" value="UniProtKB-KW"/>
</dbReference>
<dbReference type="AlphaFoldDB" id="Q1IJD2"/>
<accession>Q1IJD2</accession>
<feature type="domain" description="MBG" evidence="4">
    <location>
        <begin position="1008"/>
        <end position="1084"/>
    </location>
</feature>
<sequence length="1275" mass="128525">MFAQSFSVRFSSSRLALRLSGLLCSCFLSASVWAAKTPTTTTLGIAPGTSVSERTILTFSATVTAGGSPVSSGQVKFCDMENATFCEEGSLLAKVWVTRTGTATLRIPLAYGSHKIQAVFQGTSTYGVSASSAQRVDVASGAVSTATRIISSQSYGYGGLYQAQVAVTGAPIPPMSGSLSMLDTTNANYNLVSISFTDSTIGFTPLASVGGTAIGQPQFTAVGDFNGDGKLDFVVVSNLANKAQVFLGDGLGSFTQGATLAADSPNAVIAADLNGDGKLDIAILNLETIAIYLGNGDGTFRLKSSPSTGDWGYGFTIGDFNDDGIPDFAVTENYLNVVQLLLGNGDGTFRLGASFPSGNNPEDIVTADFNHDGAMDLAFVNQMDYTASVLLGDGTGNFTLGSTISLSDSPYTLVVGDFNNDGIPDLGISALVQGASIFLGAGDGSFTQVSTVSCGSSANGYGMAVADFNADGKTDLVVGGTLFLGDGTGNFSVFHYVGGNGSAVSIGDFNGDGGPDLITPVYSSNSPYSGNVYLSLEQGSVSLLVAPIRVLGAGTHNVMASYSGDALNAASHSSIVAMTGAQINTTLLLNAFPEKSANLGDTVQFLATLSPQTVGAYLPTGIVTFSDGATVLGTSPLVQGLATLSTTTLTTGSHSIKAAFAGNSNFKASTSPIMVVTVAGTITPVITWATPVPITYGTPLSATQLNASTTVPGTFVYTPAAGTVLASGAQTLSVTFNPTDTTTYNPASATVQLTVNKATITVTANNATRPYGGANPSFTASYAGFVNGDTVSVLIGAPSLASSATATSPVGSYVITASLGTLAATNYSFTFVNGSLSVTQRALTITANNQSKTYGQTLTLGTTAFTSSELQNGETIGGVTLTSAGAATGASVAGSPYSITPSAATGGTFTTSNYSITYVNASLTVNKATPTVSIWPAAGAITYGQSLASSVLSGGTASVGGTFGFTTPGYIPPVAGTNAQSVTFTPADAVDYNLVSATVNVLVNKAPLTVSATATKYYGDANPTLTPTYTAFVNGDTSAALSGSPNLATTVTQTTTPGTYTITVTVGTLSSTNYSFTYVNGSFTVAKAPLAITANDRTKTAGTTLTMGTTLFTATGLKLGQTVGAVTLTSTGSGASATVAGSPYAIVPSNARTGTFNINNYAVNYVNGSLAVTQATSTTTLTSDTPDPSRAGSPFTVGFSVTPATLVPTGTVTIVMDDPAATTCTGTLNATGTGTCVMTPPVGTPNLVYTMTGTYSGDSNYLPSAPSAGRTHHVN</sequence>
<dbReference type="EnsemblBacteria" id="ABF43018">
    <property type="protein sequence ID" value="ABF43018"/>
    <property type="gene ID" value="Acid345_4018"/>
</dbReference>
<proteinExistence type="predicted"/>
<name>Q1IJD2_KORVE</name>
<gene>
    <name evidence="5" type="ordered locus">Acid345_4018</name>
</gene>
<dbReference type="PANTHER" id="PTHR44103">
    <property type="entry name" value="PROPROTEIN CONVERTASE P"/>
    <property type="match status" value="1"/>
</dbReference>
<feature type="signal peptide" evidence="2">
    <location>
        <begin position="1"/>
        <end position="34"/>
    </location>
</feature>
<dbReference type="InterPro" id="IPR028994">
    <property type="entry name" value="Integrin_alpha_N"/>
</dbReference>
<dbReference type="eggNOG" id="COG3391">
    <property type="taxonomic scope" value="Bacteria"/>
</dbReference>
<feature type="domain" description="Bacterial Ig-like" evidence="3">
    <location>
        <begin position="1184"/>
        <end position="1267"/>
    </location>
</feature>
<keyword evidence="6" id="KW-1185">Reference proteome</keyword>
<organism evidence="5 6">
    <name type="scientific">Koribacter versatilis (strain Ellin345)</name>
    <dbReference type="NCBI Taxonomy" id="204669"/>
    <lineage>
        <taxon>Bacteria</taxon>
        <taxon>Pseudomonadati</taxon>
        <taxon>Acidobacteriota</taxon>
        <taxon>Terriglobia</taxon>
        <taxon>Terriglobales</taxon>
        <taxon>Candidatus Korobacteraceae</taxon>
        <taxon>Candidatus Korobacter</taxon>
    </lineage>
</organism>
<evidence type="ECO:0000256" key="2">
    <source>
        <dbReference type="SAM" id="SignalP"/>
    </source>
</evidence>